<reference evidence="2 3" key="1">
    <citation type="submission" date="2020-04" db="EMBL/GenBank/DDBJ databases">
        <authorList>
            <person name="Alioto T."/>
            <person name="Alioto T."/>
            <person name="Gomez Garrido J."/>
        </authorList>
    </citation>
    <scope>NUCLEOTIDE SEQUENCE [LARGE SCALE GENOMIC DNA]</scope>
</reference>
<evidence type="ECO:0000313" key="3">
    <source>
        <dbReference type="Proteomes" id="UP000494165"/>
    </source>
</evidence>
<feature type="chain" id="PRO_5035860452" evidence="1">
    <location>
        <begin position="18"/>
        <end position="53"/>
    </location>
</feature>
<keyword evidence="1" id="KW-0732">Signal</keyword>
<proteinExistence type="predicted"/>
<keyword evidence="3" id="KW-1185">Reference proteome</keyword>
<name>A0A8S1CEB7_9INSE</name>
<protein>
    <submittedName>
        <fullName evidence="2">Uncharacterized protein</fullName>
    </submittedName>
</protein>
<gene>
    <name evidence="2" type="ORF">CLODIP_2_CD00820</name>
</gene>
<dbReference type="Proteomes" id="UP000494165">
    <property type="component" value="Unassembled WGS sequence"/>
</dbReference>
<feature type="signal peptide" evidence="1">
    <location>
        <begin position="1"/>
        <end position="17"/>
    </location>
</feature>
<dbReference type="EMBL" id="CADEPI010000039">
    <property type="protein sequence ID" value="CAB3368654.1"/>
    <property type="molecule type" value="Genomic_DNA"/>
</dbReference>
<comment type="caution">
    <text evidence="2">The sequence shown here is derived from an EMBL/GenBank/DDBJ whole genome shotgun (WGS) entry which is preliminary data.</text>
</comment>
<organism evidence="2 3">
    <name type="scientific">Cloeon dipterum</name>
    <dbReference type="NCBI Taxonomy" id="197152"/>
    <lineage>
        <taxon>Eukaryota</taxon>
        <taxon>Metazoa</taxon>
        <taxon>Ecdysozoa</taxon>
        <taxon>Arthropoda</taxon>
        <taxon>Hexapoda</taxon>
        <taxon>Insecta</taxon>
        <taxon>Pterygota</taxon>
        <taxon>Palaeoptera</taxon>
        <taxon>Ephemeroptera</taxon>
        <taxon>Pisciforma</taxon>
        <taxon>Baetidae</taxon>
        <taxon>Cloeon</taxon>
    </lineage>
</organism>
<dbReference type="AlphaFoldDB" id="A0A8S1CEB7"/>
<evidence type="ECO:0000313" key="2">
    <source>
        <dbReference type="EMBL" id="CAB3368654.1"/>
    </source>
</evidence>
<sequence>MNHPFFVILVLFQIISTYDEAPANDILAEIKGRINQRATISRCGCINLLFLCS</sequence>
<evidence type="ECO:0000256" key="1">
    <source>
        <dbReference type="SAM" id="SignalP"/>
    </source>
</evidence>
<accession>A0A8S1CEB7</accession>